<organism evidence="2 3">
    <name type="scientific">Gymnopus androsaceus JB14</name>
    <dbReference type="NCBI Taxonomy" id="1447944"/>
    <lineage>
        <taxon>Eukaryota</taxon>
        <taxon>Fungi</taxon>
        <taxon>Dikarya</taxon>
        <taxon>Basidiomycota</taxon>
        <taxon>Agaricomycotina</taxon>
        <taxon>Agaricomycetes</taxon>
        <taxon>Agaricomycetidae</taxon>
        <taxon>Agaricales</taxon>
        <taxon>Marasmiineae</taxon>
        <taxon>Omphalotaceae</taxon>
        <taxon>Gymnopus</taxon>
    </lineage>
</organism>
<name>A0A6A4HQG1_9AGAR</name>
<evidence type="ECO:0000256" key="1">
    <source>
        <dbReference type="SAM" id="Phobius"/>
    </source>
</evidence>
<keyword evidence="1" id="KW-0472">Membrane</keyword>
<protein>
    <submittedName>
        <fullName evidence="2">Uncharacterized protein</fullName>
    </submittedName>
</protein>
<gene>
    <name evidence="2" type="ORF">BT96DRAFT_703866</name>
</gene>
<reference evidence="2" key="1">
    <citation type="journal article" date="2019" name="Environ. Microbiol.">
        <title>Fungal ecological strategies reflected in gene transcription - a case study of two litter decomposers.</title>
        <authorList>
            <person name="Barbi F."/>
            <person name="Kohler A."/>
            <person name="Barry K."/>
            <person name="Baskaran P."/>
            <person name="Daum C."/>
            <person name="Fauchery L."/>
            <person name="Ihrmark K."/>
            <person name="Kuo A."/>
            <person name="LaButti K."/>
            <person name="Lipzen A."/>
            <person name="Morin E."/>
            <person name="Grigoriev I.V."/>
            <person name="Henrissat B."/>
            <person name="Lindahl B."/>
            <person name="Martin F."/>
        </authorList>
    </citation>
    <scope>NUCLEOTIDE SEQUENCE</scope>
    <source>
        <strain evidence="2">JB14</strain>
    </source>
</reference>
<dbReference type="EMBL" id="ML769472">
    <property type="protein sequence ID" value="KAE9399227.1"/>
    <property type="molecule type" value="Genomic_DNA"/>
</dbReference>
<keyword evidence="1" id="KW-0812">Transmembrane</keyword>
<evidence type="ECO:0000313" key="3">
    <source>
        <dbReference type="Proteomes" id="UP000799118"/>
    </source>
</evidence>
<evidence type="ECO:0000313" key="2">
    <source>
        <dbReference type="EMBL" id="KAE9399227.1"/>
    </source>
</evidence>
<feature type="transmembrane region" description="Helical" evidence="1">
    <location>
        <begin position="53"/>
        <end position="73"/>
    </location>
</feature>
<dbReference type="Proteomes" id="UP000799118">
    <property type="component" value="Unassembled WGS sequence"/>
</dbReference>
<sequence length="85" mass="9994">MLQPLGYSDYMLQAFPFLPLEQLHMLLKICSCVKTSSNRDFCFRYSSHIAGNFFVISPFYFGSAVFYLPMRLYGVEACSRRRWTK</sequence>
<keyword evidence="1" id="KW-1133">Transmembrane helix</keyword>
<accession>A0A6A4HQG1</accession>
<dbReference type="AlphaFoldDB" id="A0A6A4HQG1"/>
<keyword evidence="3" id="KW-1185">Reference proteome</keyword>
<proteinExistence type="predicted"/>